<organism evidence="1 2">
    <name type="scientific">Hygrophoropsis aurantiaca</name>
    <dbReference type="NCBI Taxonomy" id="72124"/>
    <lineage>
        <taxon>Eukaryota</taxon>
        <taxon>Fungi</taxon>
        <taxon>Dikarya</taxon>
        <taxon>Basidiomycota</taxon>
        <taxon>Agaricomycotina</taxon>
        <taxon>Agaricomycetes</taxon>
        <taxon>Agaricomycetidae</taxon>
        <taxon>Boletales</taxon>
        <taxon>Coniophorineae</taxon>
        <taxon>Hygrophoropsidaceae</taxon>
        <taxon>Hygrophoropsis</taxon>
    </lineage>
</organism>
<accession>A0ACB7ZUV9</accession>
<evidence type="ECO:0000313" key="1">
    <source>
        <dbReference type="EMBL" id="KAH7904518.1"/>
    </source>
</evidence>
<comment type="caution">
    <text evidence="1">The sequence shown here is derived from an EMBL/GenBank/DDBJ whole genome shotgun (WGS) entry which is preliminary data.</text>
</comment>
<reference evidence="1" key="1">
    <citation type="journal article" date="2021" name="New Phytol.">
        <title>Evolutionary innovations through gain and loss of genes in the ectomycorrhizal Boletales.</title>
        <authorList>
            <person name="Wu G."/>
            <person name="Miyauchi S."/>
            <person name="Morin E."/>
            <person name="Kuo A."/>
            <person name="Drula E."/>
            <person name="Varga T."/>
            <person name="Kohler A."/>
            <person name="Feng B."/>
            <person name="Cao Y."/>
            <person name="Lipzen A."/>
            <person name="Daum C."/>
            <person name="Hundley H."/>
            <person name="Pangilinan J."/>
            <person name="Johnson J."/>
            <person name="Barry K."/>
            <person name="LaButti K."/>
            <person name="Ng V."/>
            <person name="Ahrendt S."/>
            <person name="Min B."/>
            <person name="Choi I.G."/>
            <person name="Park H."/>
            <person name="Plett J.M."/>
            <person name="Magnuson J."/>
            <person name="Spatafora J.W."/>
            <person name="Nagy L.G."/>
            <person name="Henrissat B."/>
            <person name="Grigoriev I.V."/>
            <person name="Yang Z.L."/>
            <person name="Xu J."/>
            <person name="Martin F.M."/>
        </authorList>
    </citation>
    <scope>NUCLEOTIDE SEQUENCE</scope>
    <source>
        <strain evidence="1">ATCC 28755</strain>
    </source>
</reference>
<name>A0ACB7ZUV9_9AGAM</name>
<dbReference type="Proteomes" id="UP000790377">
    <property type="component" value="Unassembled WGS sequence"/>
</dbReference>
<sequence>MAKTKTTKTVPRFANTRCLIAHSHAPRVRMSPQMQAALKKRRHDTHTSEEQDIRSVLDYIDQKATELATKFRRSRRQYLEWFYVGSAVRRSKRTKTSAWHAFMHFKGLSVNSNKDFGEKSTIANLVQDTTEYHKLSDSQKVELVEKFDQIKANAMDRPPTLNAHSRAAEGTSSFDAVTTELTALKTRVGAEAFVIMVRGSTDLNFAPKVFITSEVVEKFLRVYLRKDPMEMAVRFESAMLSDGIMSGKCISADIFTLSNLNISWSLLCFTAKVSNKPDAAINYNRYESIVATYKAKIVGWTHPEWANQSDMRGGAVPLEALARAIEDGTCRFVAITQDEIDERAHRIRNGEVLTPECDQHAPEQPGSMRPVPPSSPRAPSHTATTTPMTSSSTTPP</sequence>
<evidence type="ECO:0000313" key="2">
    <source>
        <dbReference type="Proteomes" id="UP000790377"/>
    </source>
</evidence>
<proteinExistence type="predicted"/>
<protein>
    <submittedName>
        <fullName evidence="1">Uncharacterized protein</fullName>
    </submittedName>
</protein>
<feature type="non-terminal residue" evidence="1">
    <location>
        <position position="396"/>
    </location>
</feature>
<gene>
    <name evidence="1" type="ORF">BJ138DRAFT_1019048</name>
</gene>
<keyword evidence="2" id="KW-1185">Reference proteome</keyword>
<dbReference type="EMBL" id="MU268446">
    <property type="protein sequence ID" value="KAH7904518.1"/>
    <property type="molecule type" value="Genomic_DNA"/>
</dbReference>